<dbReference type="PANTHER" id="PTHR13504:SF38">
    <property type="entry name" value="FIDO DOMAIN-CONTAINING PROTEIN"/>
    <property type="match status" value="1"/>
</dbReference>
<gene>
    <name evidence="3" type="ORF">APORC_1418</name>
</gene>
<dbReference type="KEGG" id="apoc:APORC_1418"/>
<dbReference type="SUPFAM" id="SSF140931">
    <property type="entry name" value="Fic-like"/>
    <property type="match status" value="1"/>
</dbReference>
<dbReference type="PANTHER" id="PTHR13504">
    <property type="entry name" value="FIDO DOMAIN-CONTAINING PROTEIN DDB_G0283145"/>
    <property type="match status" value="1"/>
</dbReference>
<reference evidence="3 4" key="1">
    <citation type="submission" date="2019-09" db="EMBL/GenBank/DDBJ databases">
        <title>Complete genome sequencing of four Arcobacter species reveals a diverse suite of mobile elements.</title>
        <authorList>
            <person name="Miller W.G."/>
            <person name="Yee E."/>
            <person name="Bono J.L."/>
        </authorList>
    </citation>
    <scope>NUCLEOTIDE SEQUENCE [LARGE SCALE GENOMIC DNA]</scope>
    <source>
        <strain evidence="3 4">CCUG 56899</strain>
    </source>
</reference>
<proteinExistence type="predicted"/>
<dbReference type="InterPro" id="IPR036597">
    <property type="entry name" value="Fido-like_dom_sf"/>
</dbReference>
<accession>A0A5C2HIU3</accession>
<evidence type="ECO:0000313" key="4">
    <source>
        <dbReference type="Proteomes" id="UP000322644"/>
    </source>
</evidence>
<feature type="domain" description="Fido" evidence="2">
    <location>
        <begin position="122"/>
        <end position="262"/>
    </location>
</feature>
<dbReference type="InterPro" id="IPR003812">
    <property type="entry name" value="Fido"/>
</dbReference>
<dbReference type="RefSeq" id="WP_066386998.1">
    <property type="nucleotide sequence ID" value="NZ_CP036246.2"/>
</dbReference>
<dbReference type="Gene3D" id="1.10.3290.10">
    <property type="entry name" value="Fido-like domain"/>
    <property type="match status" value="1"/>
</dbReference>
<feature type="active site" evidence="1">
    <location>
        <position position="205"/>
    </location>
</feature>
<organism evidence="3 4">
    <name type="scientific">Arcobacter porcinus</name>
    <dbReference type="NCBI Taxonomy" id="1935204"/>
    <lineage>
        <taxon>Bacteria</taxon>
        <taxon>Pseudomonadati</taxon>
        <taxon>Campylobacterota</taxon>
        <taxon>Epsilonproteobacteria</taxon>
        <taxon>Campylobacterales</taxon>
        <taxon>Arcobacteraceae</taxon>
        <taxon>Arcobacter</taxon>
    </lineage>
</organism>
<dbReference type="Proteomes" id="UP000322644">
    <property type="component" value="Chromosome"/>
</dbReference>
<evidence type="ECO:0000259" key="2">
    <source>
        <dbReference type="PROSITE" id="PS51459"/>
    </source>
</evidence>
<dbReference type="PROSITE" id="PS51459">
    <property type="entry name" value="FIDO"/>
    <property type="match status" value="1"/>
</dbReference>
<evidence type="ECO:0000256" key="1">
    <source>
        <dbReference type="PIRSR" id="PIRSR640198-1"/>
    </source>
</evidence>
<name>A0A5C2HIU3_9BACT</name>
<sequence length="271" mass="32401">MKPNRNNMTKTKYLLYTLKLNTNGKYTYWYETDNKYFNEKKPPKHILDNINLETDILEENKIIKNPWLEWDSNDIQRIITKNGICINYLKSTNDIYITKQEDFKLLEVYSYLVENFDISKKIEFKTIKQWHKMIFYTIYPFAGELRTVTMSKGTGSEAWEWRLDFLNGLDDFDKFLQKVSKKQYEDVDIIAEDLSKLISDFLFIHPFREGNGRLSRLICDIILAKNGFPMIGLKLKRSDNYIQRVHKGYECDYDPMKELLKAKIEEELTNE</sequence>
<dbReference type="AlphaFoldDB" id="A0A5C2HIU3"/>
<dbReference type="Pfam" id="PF02661">
    <property type="entry name" value="Fic"/>
    <property type="match status" value="1"/>
</dbReference>
<dbReference type="EMBL" id="CP036246">
    <property type="protein sequence ID" value="QEP41002.1"/>
    <property type="molecule type" value="Genomic_DNA"/>
</dbReference>
<reference evidence="3 4" key="2">
    <citation type="submission" date="2019-09" db="EMBL/GenBank/DDBJ databases">
        <title>Taxonomic note: a critical rebuttal of the proposed division of the genus Arcobacter into six genera, emended descriptions of Arcobacter anaerophilus and the genus Arcobacter, and an assessment of genus-level boundaries for Epsilonproteobacteria using in silico genomic comparator tools.</title>
        <authorList>
            <person name="On S.L.W."/>
            <person name="Miller W.G."/>
            <person name="Biggs P."/>
            <person name="Cornelius A."/>
            <person name="Vandamme P."/>
        </authorList>
    </citation>
    <scope>NUCLEOTIDE SEQUENCE [LARGE SCALE GENOMIC DNA]</scope>
    <source>
        <strain evidence="3 4">CCUG 56899</strain>
    </source>
</reference>
<dbReference type="InterPro" id="IPR040198">
    <property type="entry name" value="Fido_containing"/>
</dbReference>
<protein>
    <submittedName>
        <fullName evidence="3">Fic domain-containing protein</fullName>
    </submittedName>
</protein>
<evidence type="ECO:0000313" key="3">
    <source>
        <dbReference type="EMBL" id="QEP41002.1"/>
    </source>
</evidence>